<protein>
    <submittedName>
        <fullName evidence="1">Uncharacterized protein</fullName>
    </submittedName>
</protein>
<comment type="caution">
    <text evidence="1">The sequence shown here is derived from an EMBL/GenBank/DDBJ whole genome shotgun (WGS) entry which is preliminary data.</text>
</comment>
<dbReference type="Proteomes" id="UP001145742">
    <property type="component" value="Unassembled WGS sequence"/>
</dbReference>
<keyword evidence="2" id="KW-1185">Reference proteome</keyword>
<accession>A0ABQ9D3V1</accession>
<organism evidence="1 2">
    <name type="scientific">Willisornis vidua</name>
    <name type="common">Xingu scale-backed antbird</name>
    <dbReference type="NCBI Taxonomy" id="1566151"/>
    <lineage>
        <taxon>Eukaryota</taxon>
        <taxon>Metazoa</taxon>
        <taxon>Chordata</taxon>
        <taxon>Craniata</taxon>
        <taxon>Vertebrata</taxon>
        <taxon>Euteleostomi</taxon>
        <taxon>Archelosauria</taxon>
        <taxon>Archosauria</taxon>
        <taxon>Dinosauria</taxon>
        <taxon>Saurischia</taxon>
        <taxon>Theropoda</taxon>
        <taxon>Coelurosauria</taxon>
        <taxon>Aves</taxon>
        <taxon>Neognathae</taxon>
        <taxon>Neoaves</taxon>
        <taxon>Telluraves</taxon>
        <taxon>Australaves</taxon>
        <taxon>Passeriformes</taxon>
        <taxon>Thamnophilidae</taxon>
        <taxon>Willisornis</taxon>
    </lineage>
</organism>
<sequence>MHLRLLPGQELDADGLLEKDSALTQEMMLGGGVSEWDKIIWAQAELVDTLSSKGCAESLHSFKEQQAMPFVPQRDKLKKWVHWNLIRVNKTKCKVLHLNWDNCYQYSLGNEQVKSSPAKDLWELVDEMLDLAMCNHSPGSQFILGCSKSSVGSK</sequence>
<dbReference type="EMBL" id="WHWB01034091">
    <property type="protein sequence ID" value="KAJ7413994.1"/>
    <property type="molecule type" value="Genomic_DNA"/>
</dbReference>
<evidence type="ECO:0000313" key="2">
    <source>
        <dbReference type="Proteomes" id="UP001145742"/>
    </source>
</evidence>
<name>A0ABQ9D3V1_9PASS</name>
<gene>
    <name evidence="1" type="ORF">WISP_87182</name>
</gene>
<proteinExistence type="predicted"/>
<evidence type="ECO:0000313" key="1">
    <source>
        <dbReference type="EMBL" id="KAJ7413994.1"/>
    </source>
</evidence>
<reference evidence="1" key="1">
    <citation type="submission" date="2019-10" db="EMBL/GenBank/DDBJ databases">
        <authorList>
            <person name="Soares A.E.R."/>
            <person name="Aleixo A."/>
            <person name="Schneider P."/>
            <person name="Miyaki C.Y."/>
            <person name="Schneider M.P."/>
            <person name="Mello C."/>
            <person name="Vasconcelos A.T.R."/>
        </authorList>
    </citation>
    <scope>NUCLEOTIDE SEQUENCE</scope>
    <source>
        <tissue evidence="1">Muscle</tissue>
    </source>
</reference>